<comment type="similarity">
    <text evidence="9 10">Belongs to the TrpA family.</text>
</comment>
<dbReference type="SUPFAM" id="SSF51366">
    <property type="entry name" value="Ribulose-phoshate binding barrel"/>
    <property type="match status" value="1"/>
</dbReference>
<dbReference type="InterPro" id="IPR018204">
    <property type="entry name" value="Trp_synthase_alpha_AS"/>
</dbReference>
<keyword evidence="12" id="KW-1185">Reference proteome</keyword>
<organism evidence="11 12">
    <name type="scientific">Stenotrophomonas pictorum JCM 9942</name>
    <dbReference type="NCBI Taxonomy" id="1236960"/>
    <lineage>
        <taxon>Bacteria</taxon>
        <taxon>Pseudomonadati</taxon>
        <taxon>Pseudomonadota</taxon>
        <taxon>Gammaproteobacteria</taxon>
        <taxon>Lysobacterales</taxon>
        <taxon>Lysobacteraceae</taxon>
        <taxon>Stenotrophomonas</taxon>
    </lineage>
</organism>
<dbReference type="AlphaFoldDB" id="A0A0R0AVU5"/>
<dbReference type="Proteomes" id="UP000050836">
    <property type="component" value="Unassembled WGS sequence"/>
</dbReference>
<evidence type="ECO:0000256" key="8">
    <source>
        <dbReference type="ARBA" id="ARBA00049047"/>
    </source>
</evidence>
<evidence type="ECO:0000256" key="1">
    <source>
        <dbReference type="ARBA" id="ARBA00003365"/>
    </source>
</evidence>
<evidence type="ECO:0000313" key="11">
    <source>
        <dbReference type="EMBL" id="KRG45425.1"/>
    </source>
</evidence>
<gene>
    <name evidence="9" type="primary">trpA</name>
    <name evidence="11" type="ORF">ARC78_00240</name>
</gene>
<dbReference type="Pfam" id="PF00290">
    <property type="entry name" value="Trp_syntA"/>
    <property type="match status" value="1"/>
</dbReference>
<evidence type="ECO:0000256" key="6">
    <source>
        <dbReference type="ARBA" id="ARBA00023141"/>
    </source>
</evidence>
<evidence type="ECO:0000313" key="12">
    <source>
        <dbReference type="Proteomes" id="UP000050836"/>
    </source>
</evidence>
<comment type="subunit">
    <text evidence="3 9">Tetramer of two alpha and two beta chains.</text>
</comment>
<protein>
    <recommendedName>
        <fullName evidence="9">Tryptophan synthase alpha chain</fullName>
        <ecNumber evidence="9">4.2.1.20</ecNumber>
    </recommendedName>
</protein>
<comment type="function">
    <text evidence="1 9">The alpha subunit is responsible for the aldol cleavage of indoleglycerol phosphate to indole and glyceraldehyde 3-phosphate.</text>
</comment>
<accession>A0A0R0AVU5</accession>
<evidence type="ECO:0000256" key="4">
    <source>
        <dbReference type="ARBA" id="ARBA00022605"/>
    </source>
</evidence>
<evidence type="ECO:0000256" key="2">
    <source>
        <dbReference type="ARBA" id="ARBA00004733"/>
    </source>
</evidence>
<dbReference type="PANTHER" id="PTHR43406">
    <property type="entry name" value="TRYPTOPHAN SYNTHASE, ALPHA CHAIN"/>
    <property type="match status" value="1"/>
</dbReference>
<feature type="active site" description="Proton acceptor" evidence="9">
    <location>
        <position position="62"/>
    </location>
</feature>
<dbReference type="InterPro" id="IPR011060">
    <property type="entry name" value="RibuloseP-bd_barrel"/>
</dbReference>
<dbReference type="FunFam" id="3.20.20.70:FF:000037">
    <property type="entry name" value="Tryptophan synthase alpha chain"/>
    <property type="match status" value="1"/>
</dbReference>
<dbReference type="GO" id="GO:0005829">
    <property type="term" value="C:cytosol"/>
    <property type="evidence" value="ECO:0007669"/>
    <property type="project" value="TreeGrafter"/>
</dbReference>
<reference evidence="11 12" key="1">
    <citation type="submission" date="2015-10" db="EMBL/GenBank/DDBJ databases">
        <title>Genome sequencing and analysis of members of genus Stenotrophomonas.</title>
        <authorList>
            <person name="Patil P.P."/>
            <person name="Midha S."/>
            <person name="Patil P.B."/>
        </authorList>
    </citation>
    <scope>NUCLEOTIDE SEQUENCE [LARGE SCALE GENOMIC DNA]</scope>
    <source>
        <strain evidence="11 12">JCM 9942</strain>
    </source>
</reference>
<comment type="catalytic activity">
    <reaction evidence="8 9">
        <text>(1S,2R)-1-C-(indol-3-yl)glycerol 3-phosphate + L-serine = D-glyceraldehyde 3-phosphate + L-tryptophan + H2O</text>
        <dbReference type="Rhea" id="RHEA:10532"/>
        <dbReference type="ChEBI" id="CHEBI:15377"/>
        <dbReference type="ChEBI" id="CHEBI:33384"/>
        <dbReference type="ChEBI" id="CHEBI:57912"/>
        <dbReference type="ChEBI" id="CHEBI:58866"/>
        <dbReference type="ChEBI" id="CHEBI:59776"/>
        <dbReference type="EC" id="4.2.1.20"/>
    </reaction>
</comment>
<comment type="caution">
    <text evidence="11">The sequence shown here is derived from an EMBL/GenBank/DDBJ whole genome shotgun (WGS) entry which is preliminary data.</text>
</comment>
<dbReference type="EC" id="4.2.1.20" evidence="9"/>
<dbReference type="CDD" id="cd04724">
    <property type="entry name" value="Tryptophan_synthase_alpha"/>
    <property type="match status" value="1"/>
</dbReference>
<keyword evidence="6 9" id="KW-0057">Aromatic amino acid biosynthesis</keyword>
<dbReference type="UniPathway" id="UPA00035">
    <property type="reaction ID" value="UER00044"/>
</dbReference>
<proteinExistence type="inferred from homology"/>
<dbReference type="EMBL" id="LLXS01000001">
    <property type="protein sequence ID" value="KRG45425.1"/>
    <property type="molecule type" value="Genomic_DNA"/>
</dbReference>
<evidence type="ECO:0000256" key="9">
    <source>
        <dbReference type="HAMAP-Rule" id="MF_00131"/>
    </source>
</evidence>
<dbReference type="RefSeq" id="WP_057505472.1">
    <property type="nucleotide sequence ID" value="NZ_LLXS01000001.1"/>
</dbReference>
<dbReference type="GO" id="GO:0004834">
    <property type="term" value="F:tryptophan synthase activity"/>
    <property type="evidence" value="ECO:0007669"/>
    <property type="project" value="UniProtKB-UniRule"/>
</dbReference>
<evidence type="ECO:0000256" key="10">
    <source>
        <dbReference type="RuleBase" id="RU003662"/>
    </source>
</evidence>
<name>A0A0R0AVU5_9GAMM</name>
<dbReference type="NCBIfam" id="TIGR00262">
    <property type="entry name" value="trpA"/>
    <property type="match status" value="1"/>
</dbReference>
<feature type="active site" description="Proton acceptor" evidence="9">
    <location>
        <position position="51"/>
    </location>
</feature>
<keyword evidence="4 9" id="KW-0028">Amino-acid biosynthesis</keyword>
<keyword evidence="7 9" id="KW-0456">Lyase</keyword>
<dbReference type="InterPro" id="IPR002028">
    <property type="entry name" value="Trp_synthase_suA"/>
</dbReference>
<comment type="pathway">
    <text evidence="2 9">Amino-acid biosynthesis; L-tryptophan biosynthesis; L-tryptophan from chorismate: step 5/5.</text>
</comment>
<keyword evidence="5 9" id="KW-0822">Tryptophan biosynthesis</keyword>
<sequence>MSVTRIDDCFARLRASGRKALIPFITAGDPSLEATVPVMHALVQAGADVIELGVPFSDPMADGPTIQRSSEQALARGAGRQYVLDTVARFRQTDVTTPVVLMGYLNPVEIRGAVRYAQEAVAAGVDGVLLVDLPPEEAEDIRAAFTSAGLALILLASPTSSPVRLDALCEAAQGYLYYVSFAGVTGASERLDSAAAGERLRLLRAGAKVPVVAGFGIKDAASAAAMAVDADGVVVGSALVARMSAAADPAGAAALAGEFLRPLRAALDGAGLSPGRPVARAPCKE</sequence>
<evidence type="ECO:0000256" key="3">
    <source>
        <dbReference type="ARBA" id="ARBA00011270"/>
    </source>
</evidence>
<dbReference type="Gene3D" id="3.20.20.70">
    <property type="entry name" value="Aldolase class I"/>
    <property type="match status" value="1"/>
</dbReference>
<dbReference type="HAMAP" id="MF_00131">
    <property type="entry name" value="Trp_synth_alpha"/>
    <property type="match status" value="1"/>
</dbReference>
<evidence type="ECO:0000256" key="5">
    <source>
        <dbReference type="ARBA" id="ARBA00022822"/>
    </source>
</evidence>
<dbReference type="InterPro" id="IPR013785">
    <property type="entry name" value="Aldolase_TIM"/>
</dbReference>
<dbReference type="PROSITE" id="PS00167">
    <property type="entry name" value="TRP_SYNTHASE_ALPHA"/>
    <property type="match status" value="1"/>
</dbReference>
<dbReference type="PANTHER" id="PTHR43406:SF1">
    <property type="entry name" value="TRYPTOPHAN SYNTHASE ALPHA CHAIN, CHLOROPLASTIC"/>
    <property type="match status" value="1"/>
</dbReference>
<evidence type="ECO:0000256" key="7">
    <source>
        <dbReference type="ARBA" id="ARBA00023239"/>
    </source>
</evidence>